<accession>A0A1T3NT22</accession>
<dbReference type="Proteomes" id="UP000190037">
    <property type="component" value="Unassembled WGS sequence"/>
</dbReference>
<dbReference type="STRING" id="159449.B4N89_02270"/>
<dbReference type="RefSeq" id="WP_078974191.1">
    <property type="nucleotide sequence ID" value="NZ_MWQN01000001.1"/>
</dbReference>
<evidence type="ECO:0000313" key="2">
    <source>
        <dbReference type="Proteomes" id="UP000190037"/>
    </source>
</evidence>
<protein>
    <submittedName>
        <fullName evidence="1">Uncharacterized protein</fullName>
    </submittedName>
</protein>
<gene>
    <name evidence="1" type="ORF">B4N89_02270</name>
</gene>
<sequence>MADDTVRVESSGDPDEQVRIHLPGRTIPDITRDEAAALYRQLGAYLIRTIPAQPLRAPTSRG</sequence>
<comment type="caution">
    <text evidence="1">The sequence shown here is derived from an EMBL/GenBank/DDBJ whole genome shotgun (WGS) entry which is preliminary data.</text>
</comment>
<name>A0A1T3NT22_9ACTN</name>
<keyword evidence="2" id="KW-1185">Reference proteome</keyword>
<proteinExistence type="predicted"/>
<dbReference type="OrthoDB" id="9982814at2"/>
<dbReference type="EMBL" id="MWQN01000001">
    <property type="protein sequence ID" value="OPC79924.1"/>
    <property type="molecule type" value="Genomic_DNA"/>
</dbReference>
<organism evidence="1 2">
    <name type="scientific">Embleya scabrispora</name>
    <dbReference type="NCBI Taxonomy" id="159449"/>
    <lineage>
        <taxon>Bacteria</taxon>
        <taxon>Bacillati</taxon>
        <taxon>Actinomycetota</taxon>
        <taxon>Actinomycetes</taxon>
        <taxon>Kitasatosporales</taxon>
        <taxon>Streptomycetaceae</taxon>
        <taxon>Embleya</taxon>
    </lineage>
</organism>
<evidence type="ECO:0000313" key="1">
    <source>
        <dbReference type="EMBL" id="OPC79924.1"/>
    </source>
</evidence>
<reference evidence="1 2" key="1">
    <citation type="submission" date="2017-03" db="EMBL/GenBank/DDBJ databases">
        <title>Draft genome sequence of Streptomyces scabrisporus NF3, endophyte isolated from Amphipterygium adstringens.</title>
        <authorList>
            <person name="Vazquez M."/>
            <person name="Ceapa C.D."/>
            <person name="Rodriguez Luna D."/>
            <person name="Sanchez Esquivel S."/>
        </authorList>
    </citation>
    <scope>NUCLEOTIDE SEQUENCE [LARGE SCALE GENOMIC DNA]</scope>
    <source>
        <strain evidence="1 2">NF3</strain>
    </source>
</reference>
<dbReference type="AlphaFoldDB" id="A0A1T3NT22"/>